<organism evidence="8 9">
    <name type="scientific">Pichia membranifaciens NRRL Y-2026</name>
    <dbReference type="NCBI Taxonomy" id="763406"/>
    <lineage>
        <taxon>Eukaryota</taxon>
        <taxon>Fungi</taxon>
        <taxon>Dikarya</taxon>
        <taxon>Ascomycota</taxon>
        <taxon>Saccharomycotina</taxon>
        <taxon>Pichiomycetes</taxon>
        <taxon>Pichiales</taxon>
        <taxon>Pichiaceae</taxon>
        <taxon>Pichia</taxon>
    </lineage>
</organism>
<dbReference type="GO" id="GO:0005576">
    <property type="term" value="C:extracellular region"/>
    <property type="evidence" value="ECO:0007669"/>
    <property type="project" value="TreeGrafter"/>
</dbReference>
<dbReference type="Proteomes" id="UP000094455">
    <property type="component" value="Unassembled WGS sequence"/>
</dbReference>
<dbReference type="OrthoDB" id="2432613at2759"/>
<feature type="region of interest" description="Disordered" evidence="4">
    <location>
        <begin position="135"/>
        <end position="167"/>
    </location>
</feature>
<feature type="domain" description="Yeast cell wall synthesis Kre9/Knh1-like N-terminal" evidence="7">
    <location>
        <begin position="29"/>
        <end position="129"/>
    </location>
</feature>
<feature type="region of interest" description="Disordered" evidence="4">
    <location>
        <begin position="260"/>
        <end position="283"/>
    </location>
</feature>
<evidence type="ECO:0000256" key="4">
    <source>
        <dbReference type="SAM" id="MobiDB-lite"/>
    </source>
</evidence>
<dbReference type="PANTHER" id="PTHR28154">
    <property type="entry name" value="CELL WALL SYNTHESIS PROTEIN KNH1-RELATED"/>
    <property type="match status" value="1"/>
</dbReference>
<feature type="chain" id="PRO_5009133499" evidence="5">
    <location>
        <begin position="24"/>
        <end position="283"/>
    </location>
</feature>
<dbReference type="STRING" id="763406.A0A1E3NU39"/>
<comment type="function">
    <text evidence="1">Involved in cell wall beta(1-&gt;6) glucan synthesis.</text>
</comment>
<proteinExistence type="inferred from homology"/>
<comment type="similarity">
    <text evidence="2">Belongs to the KRE9/KNH1 family.</text>
</comment>
<evidence type="ECO:0000313" key="8">
    <source>
        <dbReference type="EMBL" id="ODQ49560.1"/>
    </source>
</evidence>
<evidence type="ECO:0000313" key="9">
    <source>
        <dbReference type="Proteomes" id="UP000094455"/>
    </source>
</evidence>
<sequence length="283" mass="30708">MANIHSFFCSFFILLLSLRSCLGQLVIDSPSAGSTFDVVGGEVTIPVKWEDDGNDPTDDQITSYAFKLCTGPNQPIEGLQLIKGITPSQVKGNSYDAVFDADNGADGSYFVQIYCSLSNGGYMIRYSDRIQLSGMSGSYKPSGSGPSPDGETNSDDNGQQNDADISKSFTVPYTLQTGKTRFAPMQMQPGSEITVSSWSRRFPSSAVTFYSSFASQPKIISTRTPGWSYTMSSFVNYATPAPFPSVVGWYAPSKRLQSASLDAPMPGASADAKRKLQKRRWVD</sequence>
<evidence type="ECO:0000256" key="5">
    <source>
        <dbReference type="SAM" id="SignalP"/>
    </source>
</evidence>
<dbReference type="Pfam" id="PF05390">
    <property type="entry name" value="Kre9_KNH1_C"/>
    <property type="match status" value="1"/>
</dbReference>
<dbReference type="Pfam" id="PF10342">
    <property type="entry name" value="Kre9_KNH"/>
    <property type="match status" value="1"/>
</dbReference>
<name>A0A1E3NU39_9ASCO</name>
<dbReference type="AlphaFoldDB" id="A0A1E3NU39"/>
<evidence type="ECO:0000259" key="6">
    <source>
        <dbReference type="Pfam" id="PF05390"/>
    </source>
</evidence>
<dbReference type="GO" id="GO:0006078">
    <property type="term" value="P:(1-&gt;6)-beta-D-glucan biosynthetic process"/>
    <property type="evidence" value="ECO:0007669"/>
    <property type="project" value="InterPro"/>
</dbReference>
<feature type="compositionally biased region" description="Low complexity" evidence="4">
    <location>
        <begin position="135"/>
        <end position="150"/>
    </location>
</feature>
<dbReference type="RefSeq" id="XP_019020673.1">
    <property type="nucleotide sequence ID" value="XM_019162559.1"/>
</dbReference>
<dbReference type="InterPro" id="IPR008659">
    <property type="entry name" value="Kre9/Knh1_C"/>
</dbReference>
<feature type="domain" description="Yeast cell wall synthesis Kre9/Knh1 C-terminal" evidence="6">
    <location>
        <begin position="166"/>
        <end position="261"/>
    </location>
</feature>
<evidence type="ECO:0000256" key="1">
    <source>
        <dbReference type="ARBA" id="ARBA00004010"/>
    </source>
</evidence>
<protein>
    <submittedName>
        <fullName evidence="8">Uncharacterized protein</fullName>
    </submittedName>
</protein>
<gene>
    <name evidence="8" type="ORF">PICMEDRAFT_28845</name>
</gene>
<dbReference type="GO" id="GO:0031505">
    <property type="term" value="P:fungal-type cell wall organization"/>
    <property type="evidence" value="ECO:0007669"/>
    <property type="project" value="TreeGrafter"/>
</dbReference>
<dbReference type="GeneID" id="30179246"/>
<dbReference type="InterPro" id="IPR018466">
    <property type="entry name" value="Kre9/Knh1-like_N"/>
</dbReference>
<dbReference type="EMBL" id="KV454001">
    <property type="protein sequence ID" value="ODQ49560.1"/>
    <property type="molecule type" value="Genomic_DNA"/>
</dbReference>
<accession>A0A1E3NU39</accession>
<keyword evidence="3 5" id="KW-0732">Signal</keyword>
<evidence type="ECO:0000256" key="3">
    <source>
        <dbReference type="ARBA" id="ARBA00022729"/>
    </source>
</evidence>
<dbReference type="InterPro" id="IPR045328">
    <property type="entry name" value="Kre9/Knh1"/>
</dbReference>
<dbReference type="PANTHER" id="PTHR28154:SF1">
    <property type="entry name" value="CELL WALL SYNTHESIS PROTEIN KNH1-RELATED"/>
    <property type="match status" value="1"/>
</dbReference>
<keyword evidence="9" id="KW-1185">Reference proteome</keyword>
<feature type="compositionally biased region" description="Polar residues" evidence="4">
    <location>
        <begin position="155"/>
        <end position="167"/>
    </location>
</feature>
<reference evidence="8 9" key="1">
    <citation type="journal article" date="2016" name="Proc. Natl. Acad. Sci. U.S.A.">
        <title>Comparative genomics of biotechnologically important yeasts.</title>
        <authorList>
            <person name="Riley R."/>
            <person name="Haridas S."/>
            <person name="Wolfe K.H."/>
            <person name="Lopes M.R."/>
            <person name="Hittinger C.T."/>
            <person name="Goeker M."/>
            <person name="Salamov A.A."/>
            <person name="Wisecaver J.H."/>
            <person name="Long T.M."/>
            <person name="Calvey C.H."/>
            <person name="Aerts A.L."/>
            <person name="Barry K.W."/>
            <person name="Choi C."/>
            <person name="Clum A."/>
            <person name="Coughlan A.Y."/>
            <person name="Deshpande S."/>
            <person name="Douglass A.P."/>
            <person name="Hanson S.J."/>
            <person name="Klenk H.-P."/>
            <person name="LaButti K.M."/>
            <person name="Lapidus A."/>
            <person name="Lindquist E.A."/>
            <person name="Lipzen A.M."/>
            <person name="Meier-Kolthoff J.P."/>
            <person name="Ohm R.A."/>
            <person name="Otillar R.P."/>
            <person name="Pangilinan J.L."/>
            <person name="Peng Y."/>
            <person name="Rokas A."/>
            <person name="Rosa C.A."/>
            <person name="Scheuner C."/>
            <person name="Sibirny A.A."/>
            <person name="Slot J.C."/>
            <person name="Stielow J.B."/>
            <person name="Sun H."/>
            <person name="Kurtzman C.P."/>
            <person name="Blackwell M."/>
            <person name="Grigoriev I.V."/>
            <person name="Jeffries T.W."/>
        </authorList>
    </citation>
    <scope>NUCLEOTIDE SEQUENCE [LARGE SCALE GENOMIC DNA]</scope>
    <source>
        <strain evidence="8 9">NRRL Y-2026</strain>
    </source>
</reference>
<dbReference type="GO" id="GO:0042546">
    <property type="term" value="P:cell wall biogenesis"/>
    <property type="evidence" value="ECO:0007669"/>
    <property type="project" value="InterPro"/>
</dbReference>
<evidence type="ECO:0000259" key="7">
    <source>
        <dbReference type="Pfam" id="PF10342"/>
    </source>
</evidence>
<evidence type="ECO:0000256" key="2">
    <source>
        <dbReference type="ARBA" id="ARBA00006816"/>
    </source>
</evidence>
<feature type="signal peptide" evidence="5">
    <location>
        <begin position="1"/>
        <end position="23"/>
    </location>
</feature>